<name>A0ABQ4WRQ1_9ASTR</name>
<protein>
    <submittedName>
        <fullName evidence="1">Uncharacterized protein</fullName>
    </submittedName>
</protein>
<keyword evidence="2" id="KW-1185">Reference proteome</keyword>
<evidence type="ECO:0000313" key="1">
    <source>
        <dbReference type="EMBL" id="GJS55574.1"/>
    </source>
</evidence>
<comment type="caution">
    <text evidence="1">The sequence shown here is derived from an EMBL/GenBank/DDBJ whole genome shotgun (WGS) entry which is preliminary data.</text>
</comment>
<proteinExistence type="predicted"/>
<sequence length="238" mass="27421">MTSLTIRWPCYLGLAQRYRLLRGTAPAQDTAEDQGTDNSQGTANLQGTAAILKSPNDYTPTDAVLTHLGGDGGTFGFYMLEQGIKLGRNKEEGTLSEEHYVQDDYTADPFFEDIIDKDAAVTPDFERKRKEGSNDKKELETLRRNGFWRHFKSTTPARQVDAIPLFEETTKQVMMTSEGIRRLGNRKMETLRYIQVHTLELRGWKIMIHMLDEMKIILYQESLMIRCEIMSWKLKMIE</sequence>
<reference evidence="1" key="1">
    <citation type="journal article" date="2022" name="Int. J. Mol. Sci.">
        <title>Draft Genome of Tanacetum Coccineum: Genomic Comparison of Closely Related Tanacetum-Family Plants.</title>
        <authorList>
            <person name="Yamashiro T."/>
            <person name="Shiraishi A."/>
            <person name="Nakayama K."/>
            <person name="Satake H."/>
        </authorList>
    </citation>
    <scope>NUCLEOTIDE SEQUENCE</scope>
</reference>
<dbReference type="Proteomes" id="UP001151760">
    <property type="component" value="Unassembled WGS sequence"/>
</dbReference>
<organism evidence="1 2">
    <name type="scientific">Tanacetum coccineum</name>
    <dbReference type="NCBI Taxonomy" id="301880"/>
    <lineage>
        <taxon>Eukaryota</taxon>
        <taxon>Viridiplantae</taxon>
        <taxon>Streptophyta</taxon>
        <taxon>Embryophyta</taxon>
        <taxon>Tracheophyta</taxon>
        <taxon>Spermatophyta</taxon>
        <taxon>Magnoliopsida</taxon>
        <taxon>eudicotyledons</taxon>
        <taxon>Gunneridae</taxon>
        <taxon>Pentapetalae</taxon>
        <taxon>asterids</taxon>
        <taxon>campanulids</taxon>
        <taxon>Asterales</taxon>
        <taxon>Asteraceae</taxon>
        <taxon>Asteroideae</taxon>
        <taxon>Anthemideae</taxon>
        <taxon>Anthemidinae</taxon>
        <taxon>Tanacetum</taxon>
    </lineage>
</organism>
<dbReference type="EMBL" id="BQNB010008877">
    <property type="protein sequence ID" value="GJS55574.1"/>
    <property type="molecule type" value="Genomic_DNA"/>
</dbReference>
<evidence type="ECO:0000313" key="2">
    <source>
        <dbReference type="Proteomes" id="UP001151760"/>
    </source>
</evidence>
<gene>
    <name evidence="1" type="ORF">Tco_0628936</name>
</gene>
<reference evidence="1" key="2">
    <citation type="submission" date="2022-01" db="EMBL/GenBank/DDBJ databases">
        <authorList>
            <person name="Yamashiro T."/>
            <person name="Shiraishi A."/>
            <person name="Satake H."/>
            <person name="Nakayama K."/>
        </authorList>
    </citation>
    <scope>NUCLEOTIDE SEQUENCE</scope>
</reference>
<accession>A0ABQ4WRQ1</accession>